<dbReference type="EMBL" id="QPIJ01000007">
    <property type="protein sequence ID" value="RCV92954.1"/>
    <property type="molecule type" value="Genomic_DNA"/>
</dbReference>
<reference evidence="2 3" key="1">
    <citation type="submission" date="2018-07" db="EMBL/GenBank/DDBJ databases">
        <title>Halomonas rutogse sp. nov., isolated from Lake TangqianCo on Tibetan Plateau.</title>
        <authorList>
            <person name="Lu H."/>
            <person name="Xing P."/>
            <person name="Wu Q."/>
        </authorList>
    </citation>
    <scope>NUCLEOTIDE SEQUENCE [LARGE SCALE GENOMIC DNA]</scope>
    <source>
        <strain evidence="2 3">TQ8S</strain>
    </source>
</reference>
<organism evidence="2 3">
    <name type="scientific">Vreelandella rituensis</name>
    <dbReference type="NCBI Taxonomy" id="2282306"/>
    <lineage>
        <taxon>Bacteria</taxon>
        <taxon>Pseudomonadati</taxon>
        <taxon>Pseudomonadota</taxon>
        <taxon>Gammaproteobacteria</taxon>
        <taxon>Oceanospirillales</taxon>
        <taxon>Halomonadaceae</taxon>
        <taxon>Vreelandella</taxon>
    </lineage>
</organism>
<feature type="domain" description="MOSC" evidence="1">
    <location>
        <begin position="130"/>
        <end position="276"/>
    </location>
</feature>
<dbReference type="InterPro" id="IPR005303">
    <property type="entry name" value="MOCOS_middle"/>
</dbReference>
<dbReference type="Pfam" id="PF03473">
    <property type="entry name" value="MOSC"/>
    <property type="match status" value="1"/>
</dbReference>
<dbReference type="PANTHER" id="PTHR14237:SF19">
    <property type="entry name" value="MITOCHONDRIAL AMIDOXIME REDUCING COMPONENT 1"/>
    <property type="match status" value="1"/>
</dbReference>
<dbReference type="RefSeq" id="WP_114485889.1">
    <property type="nucleotide sequence ID" value="NZ_CBCSHM010000013.1"/>
</dbReference>
<dbReference type="PANTHER" id="PTHR14237">
    <property type="entry name" value="MOLYBDOPTERIN COFACTOR SULFURASE MOSC"/>
    <property type="match status" value="1"/>
</dbReference>
<dbReference type="InterPro" id="IPR005302">
    <property type="entry name" value="MoCF_Sase_C"/>
</dbReference>
<dbReference type="Proteomes" id="UP000253204">
    <property type="component" value="Unassembled WGS sequence"/>
</dbReference>
<proteinExistence type="predicted"/>
<keyword evidence="3" id="KW-1185">Reference proteome</keyword>
<gene>
    <name evidence="2" type="ORF">DU506_05275</name>
</gene>
<dbReference type="GO" id="GO:0030151">
    <property type="term" value="F:molybdenum ion binding"/>
    <property type="evidence" value="ECO:0007669"/>
    <property type="project" value="InterPro"/>
</dbReference>
<evidence type="ECO:0000313" key="3">
    <source>
        <dbReference type="Proteomes" id="UP000253204"/>
    </source>
</evidence>
<dbReference type="AlphaFoldDB" id="A0A368U7N2"/>
<dbReference type="GO" id="GO:0003824">
    <property type="term" value="F:catalytic activity"/>
    <property type="evidence" value="ECO:0007669"/>
    <property type="project" value="InterPro"/>
</dbReference>
<accession>A0A368U7N2</accession>
<dbReference type="SUPFAM" id="SSF50800">
    <property type="entry name" value="PK beta-barrel domain-like"/>
    <property type="match status" value="1"/>
</dbReference>
<name>A0A368U7N2_9GAMM</name>
<evidence type="ECO:0000259" key="1">
    <source>
        <dbReference type="PROSITE" id="PS51340"/>
    </source>
</evidence>
<dbReference type="PROSITE" id="PS51340">
    <property type="entry name" value="MOSC"/>
    <property type="match status" value="1"/>
</dbReference>
<evidence type="ECO:0000313" key="2">
    <source>
        <dbReference type="EMBL" id="RCV92954.1"/>
    </source>
</evidence>
<dbReference type="OrthoDB" id="581532at2"/>
<dbReference type="InterPro" id="IPR011037">
    <property type="entry name" value="Pyrv_Knase-like_insert_dom_sf"/>
</dbReference>
<dbReference type="Pfam" id="PF03476">
    <property type="entry name" value="MOSC_N"/>
    <property type="match status" value="1"/>
</dbReference>
<dbReference type="SUPFAM" id="SSF141673">
    <property type="entry name" value="MOSC N-terminal domain-like"/>
    <property type="match status" value="1"/>
</dbReference>
<sequence length="276" mass="30446">MHISEINCYPVKSLKGISLSQATLHATGLTWDRHWMLVDARQRFVTQRQLPALATISVRLDARQLTLEHPSMAPLAIPLALEEQKLRIVSVWNDHCKAYPESREVSRWLVGALGEQAQGLSLVRFAEEFKRPVEEDFLQGGHAHTQFADGYPFLVATTASLNALNQVLENKGLAPVPMNRFRPNIVLEGATPWAEDGWDTLTAAQGAARLGLRRACQRCRITTIDQANAAIPVPSEPLKSLIEIGNQPTLKGAYFGRNAVLLEGEGQAIKVGDTWG</sequence>
<comment type="caution">
    <text evidence="2">The sequence shown here is derived from an EMBL/GenBank/DDBJ whole genome shotgun (WGS) entry which is preliminary data.</text>
</comment>
<dbReference type="GO" id="GO:0030170">
    <property type="term" value="F:pyridoxal phosphate binding"/>
    <property type="evidence" value="ECO:0007669"/>
    <property type="project" value="InterPro"/>
</dbReference>
<protein>
    <submittedName>
        <fullName evidence="2">MOSC domain-containing protein</fullName>
    </submittedName>
</protein>